<dbReference type="PROSITE" id="PS50222">
    <property type="entry name" value="EF_HAND_2"/>
    <property type="match status" value="1"/>
</dbReference>
<dbReference type="PROSITE" id="PS50021">
    <property type="entry name" value="CH"/>
    <property type="match status" value="2"/>
</dbReference>
<keyword evidence="2" id="KW-0106">Calcium</keyword>
<gene>
    <name evidence="7" type="ORF">PPYR1160_LOCUS11678</name>
</gene>
<feature type="domain" description="EF-hand" evidence="6">
    <location>
        <begin position="729"/>
        <end position="764"/>
    </location>
</feature>
<dbReference type="Pfam" id="PF00307">
    <property type="entry name" value="CH"/>
    <property type="match status" value="2"/>
</dbReference>
<evidence type="ECO:0000256" key="3">
    <source>
        <dbReference type="ARBA" id="ARBA00023203"/>
    </source>
</evidence>
<dbReference type="InterPro" id="IPR002017">
    <property type="entry name" value="Spectrin_repeat"/>
</dbReference>
<dbReference type="SMART" id="SM00054">
    <property type="entry name" value="EFh"/>
    <property type="match status" value="1"/>
</dbReference>
<dbReference type="SUPFAM" id="SSF47576">
    <property type="entry name" value="Calponin-homology domain, CH-domain"/>
    <property type="match status" value="1"/>
</dbReference>
<dbReference type="PROSITE" id="PS00019">
    <property type="entry name" value="ACTININ_1"/>
    <property type="match status" value="1"/>
</dbReference>
<evidence type="ECO:0000259" key="5">
    <source>
        <dbReference type="PROSITE" id="PS50021"/>
    </source>
</evidence>
<dbReference type="GO" id="GO:0003779">
    <property type="term" value="F:actin binding"/>
    <property type="evidence" value="ECO:0007669"/>
    <property type="project" value="UniProtKB-KW"/>
</dbReference>
<protein>
    <recommendedName>
        <fullName evidence="8">Calmodulin</fullName>
    </recommendedName>
</protein>
<accession>A0A7R9YE08</accession>
<evidence type="ECO:0000256" key="4">
    <source>
        <dbReference type="SAM" id="Coils"/>
    </source>
</evidence>
<feature type="domain" description="Calponin-homology (CH)" evidence="5">
    <location>
        <begin position="134"/>
        <end position="238"/>
    </location>
</feature>
<dbReference type="InterPro" id="IPR036872">
    <property type="entry name" value="CH_dom_sf"/>
</dbReference>
<evidence type="ECO:0000313" key="7">
    <source>
        <dbReference type="EMBL" id="CAD8262176.1"/>
    </source>
</evidence>
<evidence type="ECO:0000256" key="2">
    <source>
        <dbReference type="ARBA" id="ARBA00022837"/>
    </source>
</evidence>
<dbReference type="SUPFAM" id="SSF46966">
    <property type="entry name" value="Spectrin repeat"/>
    <property type="match status" value="3"/>
</dbReference>
<dbReference type="InterPro" id="IPR011992">
    <property type="entry name" value="EF-hand-dom_pair"/>
</dbReference>
<evidence type="ECO:0000259" key="6">
    <source>
        <dbReference type="PROSITE" id="PS50222"/>
    </source>
</evidence>
<dbReference type="InterPro" id="IPR018247">
    <property type="entry name" value="EF_Hand_1_Ca_BS"/>
</dbReference>
<feature type="coiled-coil region" evidence="4">
    <location>
        <begin position="531"/>
        <end position="558"/>
    </location>
</feature>
<dbReference type="InterPro" id="IPR002048">
    <property type="entry name" value="EF_hand_dom"/>
</dbReference>
<dbReference type="SUPFAM" id="SSF47473">
    <property type="entry name" value="EF-hand"/>
    <property type="match status" value="1"/>
</dbReference>
<dbReference type="PANTHER" id="PTHR11915">
    <property type="entry name" value="SPECTRIN/FILAMIN RELATED CYTOSKELETAL PROTEIN"/>
    <property type="match status" value="1"/>
</dbReference>
<dbReference type="CDD" id="cd00176">
    <property type="entry name" value="SPEC"/>
    <property type="match status" value="1"/>
</dbReference>
<reference evidence="7" key="1">
    <citation type="submission" date="2021-01" db="EMBL/GenBank/DDBJ databases">
        <authorList>
            <person name="Corre E."/>
            <person name="Pelletier E."/>
            <person name="Niang G."/>
            <person name="Scheremetjew M."/>
            <person name="Finn R."/>
            <person name="Kale V."/>
            <person name="Holt S."/>
            <person name="Cochrane G."/>
            <person name="Meng A."/>
            <person name="Brown T."/>
            <person name="Cohen L."/>
        </authorList>
    </citation>
    <scope>NUCLEOTIDE SEQUENCE</scope>
    <source>
        <strain evidence="7">CCMP2078</strain>
    </source>
</reference>
<dbReference type="SMART" id="SM00033">
    <property type="entry name" value="CH"/>
    <property type="match status" value="2"/>
</dbReference>
<dbReference type="Gene3D" id="1.10.418.10">
    <property type="entry name" value="Calponin-like domain"/>
    <property type="match status" value="2"/>
</dbReference>
<dbReference type="InterPro" id="IPR001715">
    <property type="entry name" value="CH_dom"/>
</dbReference>
<dbReference type="Gene3D" id="1.20.58.60">
    <property type="match status" value="2"/>
</dbReference>
<dbReference type="EMBL" id="HBEA01015281">
    <property type="protein sequence ID" value="CAD8262176.1"/>
    <property type="molecule type" value="Transcribed_RNA"/>
</dbReference>
<dbReference type="AlphaFoldDB" id="A0A7R9YE08"/>
<evidence type="ECO:0000256" key="1">
    <source>
        <dbReference type="ARBA" id="ARBA00022737"/>
    </source>
</evidence>
<name>A0A7R9YE08_9STRA</name>
<dbReference type="Gene3D" id="1.10.238.10">
    <property type="entry name" value="EF-hand"/>
    <property type="match status" value="2"/>
</dbReference>
<proteinExistence type="predicted"/>
<dbReference type="PROSITE" id="PS00018">
    <property type="entry name" value="EF_HAND_1"/>
    <property type="match status" value="1"/>
</dbReference>
<dbReference type="GO" id="GO:0005509">
    <property type="term" value="F:calcium ion binding"/>
    <property type="evidence" value="ECO:0007669"/>
    <property type="project" value="InterPro"/>
</dbReference>
<keyword evidence="1" id="KW-0677">Repeat</keyword>
<feature type="domain" description="Calponin-homology (CH)" evidence="5">
    <location>
        <begin position="21"/>
        <end position="131"/>
    </location>
</feature>
<dbReference type="Pfam" id="PF00435">
    <property type="entry name" value="Spectrin"/>
    <property type="match status" value="2"/>
</dbReference>
<keyword evidence="3" id="KW-0009">Actin-binding</keyword>
<evidence type="ECO:0008006" key="8">
    <source>
        <dbReference type="Google" id="ProtNLM"/>
    </source>
</evidence>
<sequence length="865" mass="96552">MSNNKTTWRRNSVTAVEAYVALQKKTFTRWCNSYLRQRALEIDDLFTELSDGLILLNLLEIIGQKSVFAVCGRKYNKNPRMRIHRIENCNLIFEYLEKRNVQTVNISSGDIVDPNPKLVLGLIFTIILRFAVDEDGKQGLLLWCQRNTKGYNGVDVSNFHRSWADGKAFCAIINHFRPDLLDYSQVGEDPASNLELAFAAAEEAGIERLLDVEDVAGSVKPDEKSIIAQMTLYFQAFAALAQREALTGIIMKAYAVRRKHDQWIEDYESKARELVSWVDEKCARYAETPTNLSTEEVRDALKEFYAYRSEVKPSRKGQLTNLEGLIVQIRTSEANNHRAIYQPDRSIDAAVLNSSWKALEDKENAYEAELVRLYDALRSSDYLVARFKAKAGKIETFYEEALTLFGHGDGTPDYGNSVEKCQVLLERFAAHEQQYDLHAGMVGTCKELVGDISPEHKECEPCNERMAKIEEMDAVCQQAAEEYKAAVVAQLEEEKTILNMLKDFNAKAPPLEFTIDELDEAAGEPYVSGSIAAVEEAQAKLQATKEAAEAHRDALEELFALGEALESKGRDLPLTADYQTMKSEYEAILEKIDERDAQLAAALEDEKAQQKAREDFAGTASELKSFLDDASRRATALEKAGNRNASELVQTLQGLKKEFETDGQQKLEAAQAASDAQKEAGVFSNTMIGETMQSLEVDFEELGNVIRSGLDEAQATAAAAESDVEMSAQQAKEIREVFDLLDQDKSGTLTPKEFTDGAQAIGLIIPDDELDEKYIQLTRKTPGALNFDGFAAFFLEQLTRGSTKDSVVSAFRSLAGGRDAISNKTLQECFPDASALEWMTARMHVKDGTEDGLDYSDFTEDLFLV</sequence>
<dbReference type="SMART" id="SM00150">
    <property type="entry name" value="SPEC"/>
    <property type="match status" value="2"/>
</dbReference>
<organism evidence="7">
    <name type="scientific">Pinguiococcus pyrenoidosus</name>
    <dbReference type="NCBI Taxonomy" id="172671"/>
    <lineage>
        <taxon>Eukaryota</taxon>
        <taxon>Sar</taxon>
        <taxon>Stramenopiles</taxon>
        <taxon>Ochrophyta</taxon>
        <taxon>Pinguiophyceae</taxon>
        <taxon>Pinguiochrysidales</taxon>
        <taxon>Pinguiochrysidaceae</taxon>
        <taxon>Pinguiococcus</taxon>
    </lineage>
</organism>
<dbReference type="InterPro" id="IPR018159">
    <property type="entry name" value="Spectrin/alpha-actinin"/>
</dbReference>
<keyword evidence="4" id="KW-0175">Coiled coil</keyword>
<dbReference type="InterPro" id="IPR001589">
    <property type="entry name" value="Actinin_actin-bd_CS"/>
</dbReference>